<dbReference type="Proteomes" id="UP000029964">
    <property type="component" value="Unassembled WGS sequence"/>
</dbReference>
<comment type="similarity">
    <text evidence="1">Belongs to the APC1 family.</text>
</comment>
<organism evidence="7 8">
    <name type="scientific">Hapsidospora chrysogenum (strain ATCC 11550 / CBS 779.69 / DSM 880 / IAM 14645 / JCM 23072 / IMI 49137)</name>
    <name type="common">Acremonium chrysogenum</name>
    <dbReference type="NCBI Taxonomy" id="857340"/>
    <lineage>
        <taxon>Eukaryota</taxon>
        <taxon>Fungi</taxon>
        <taxon>Dikarya</taxon>
        <taxon>Ascomycota</taxon>
        <taxon>Pezizomycotina</taxon>
        <taxon>Sordariomycetes</taxon>
        <taxon>Hypocreomycetidae</taxon>
        <taxon>Hypocreales</taxon>
        <taxon>Bionectriaceae</taxon>
        <taxon>Hapsidospora</taxon>
    </lineage>
</organism>
<dbReference type="GO" id="GO:0060090">
    <property type="term" value="F:molecular adaptor activity"/>
    <property type="evidence" value="ECO:0007669"/>
    <property type="project" value="TreeGrafter"/>
</dbReference>
<keyword evidence="3" id="KW-0498">Mitosis</keyword>
<dbReference type="EMBL" id="JPKY01000004">
    <property type="protein sequence ID" value="KFH48190.1"/>
    <property type="molecule type" value="Genomic_DNA"/>
</dbReference>
<evidence type="ECO:0000256" key="2">
    <source>
        <dbReference type="ARBA" id="ARBA00022618"/>
    </source>
</evidence>
<dbReference type="HOGENOM" id="CLU_000746_0_0_1"/>
<evidence type="ECO:0000313" key="7">
    <source>
        <dbReference type="EMBL" id="KFH48190.1"/>
    </source>
</evidence>
<dbReference type="FunFam" id="1.25.10.10:FF:000531">
    <property type="entry name" value="Negative regulator of mitosis"/>
    <property type="match status" value="1"/>
</dbReference>
<reference evidence="8" key="1">
    <citation type="journal article" date="2014" name="Genome Announc.">
        <title>Genome sequence and annotation of Acremonium chrysogenum, producer of the beta-lactam antibiotic cephalosporin C.</title>
        <authorList>
            <person name="Terfehr D."/>
            <person name="Dahlmann T.A."/>
            <person name="Specht T."/>
            <person name="Zadra I."/>
            <person name="Kuernsteiner H."/>
            <person name="Kueck U."/>
        </authorList>
    </citation>
    <scope>NUCLEOTIDE SEQUENCE [LARGE SCALE GENOMIC DNA]</scope>
    <source>
        <strain evidence="8">ATCC 11550 / CBS 779.69 / DSM 880 / IAM 14645 / JCM 23072 / IMI 49137</strain>
    </source>
</reference>
<feature type="domain" description="Anaphase-promoting complex subunit 1 N-terminal" evidence="6">
    <location>
        <begin position="29"/>
        <end position="742"/>
    </location>
</feature>
<evidence type="ECO:0000259" key="6">
    <source>
        <dbReference type="Pfam" id="PF12859"/>
    </source>
</evidence>
<name>A0A086TFQ8_HAPC1</name>
<dbReference type="InterPro" id="IPR024990">
    <property type="entry name" value="Apc1"/>
</dbReference>
<evidence type="ECO:0000256" key="4">
    <source>
        <dbReference type="ARBA" id="ARBA00023306"/>
    </source>
</evidence>
<dbReference type="InterPro" id="IPR049255">
    <property type="entry name" value="Apc1_N"/>
</dbReference>
<dbReference type="FunFam" id="1.25.10.10:FF:000283">
    <property type="entry name" value="Anaphase-promoting complex subunit 1"/>
    <property type="match status" value="1"/>
</dbReference>
<dbReference type="GO" id="GO:0051301">
    <property type="term" value="P:cell division"/>
    <property type="evidence" value="ECO:0007669"/>
    <property type="project" value="UniProtKB-KW"/>
</dbReference>
<feature type="region of interest" description="Disordered" evidence="5">
    <location>
        <begin position="312"/>
        <end position="361"/>
    </location>
</feature>
<keyword evidence="8" id="KW-1185">Reference proteome</keyword>
<dbReference type="InterPro" id="IPR011989">
    <property type="entry name" value="ARM-like"/>
</dbReference>
<gene>
    <name evidence="7" type="ORF">ACRE_008240</name>
</gene>
<dbReference type="GO" id="GO:0070979">
    <property type="term" value="P:protein K11-linked ubiquitination"/>
    <property type="evidence" value="ECO:0007669"/>
    <property type="project" value="TreeGrafter"/>
</dbReference>
<evidence type="ECO:0000256" key="3">
    <source>
        <dbReference type="ARBA" id="ARBA00022776"/>
    </source>
</evidence>
<dbReference type="Gene3D" id="1.25.10.10">
    <property type="entry name" value="Leucine-rich Repeat Variant"/>
    <property type="match status" value="2"/>
</dbReference>
<evidence type="ECO:0000313" key="8">
    <source>
        <dbReference type="Proteomes" id="UP000029964"/>
    </source>
</evidence>
<dbReference type="STRING" id="857340.A0A086TFQ8"/>
<dbReference type="GO" id="GO:0005680">
    <property type="term" value="C:anaphase-promoting complex"/>
    <property type="evidence" value="ECO:0007669"/>
    <property type="project" value="InterPro"/>
</dbReference>
<dbReference type="PANTHER" id="PTHR12827">
    <property type="entry name" value="MEIOTIC CHECKPOINT REGULATOR TSG24 FAMILY MEMBER"/>
    <property type="match status" value="1"/>
</dbReference>
<feature type="compositionally biased region" description="Polar residues" evidence="5">
    <location>
        <begin position="334"/>
        <end position="345"/>
    </location>
</feature>
<comment type="caution">
    <text evidence="7">The sequence shown here is derived from an EMBL/GenBank/DDBJ whole genome shotgun (WGS) entry which is preliminary data.</text>
</comment>
<evidence type="ECO:0000256" key="1">
    <source>
        <dbReference type="ARBA" id="ARBA00010547"/>
    </source>
</evidence>
<dbReference type="Pfam" id="PF12859">
    <property type="entry name" value="ANAPC1"/>
    <property type="match status" value="1"/>
</dbReference>
<feature type="compositionally biased region" description="Basic residues" evidence="5">
    <location>
        <begin position="312"/>
        <end position="323"/>
    </location>
</feature>
<dbReference type="PANTHER" id="PTHR12827:SF3">
    <property type="entry name" value="ANAPHASE-PROMOTING COMPLEX SUBUNIT 1"/>
    <property type="match status" value="1"/>
</dbReference>
<protein>
    <submittedName>
        <fullName evidence="7">Negative regulator of mitosis-like protein</fullName>
    </submittedName>
</protein>
<evidence type="ECO:0000256" key="5">
    <source>
        <dbReference type="SAM" id="MobiDB-lite"/>
    </source>
</evidence>
<feature type="region of interest" description="Disordered" evidence="5">
    <location>
        <begin position="378"/>
        <end position="446"/>
    </location>
</feature>
<keyword evidence="2" id="KW-0132">Cell division</keyword>
<keyword evidence="4" id="KW-0131">Cell cycle</keyword>
<accession>A0A086TFQ8</accession>
<dbReference type="GO" id="GO:0031145">
    <property type="term" value="P:anaphase-promoting complex-dependent catabolic process"/>
    <property type="evidence" value="ECO:0007669"/>
    <property type="project" value="TreeGrafter"/>
</dbReference>
<sequence length="1943" mass="215933">MASVKSLGLHQPSGLRYAVSEQLLPPNPPPDSYRWEVLSDDTSGDEHEDELLVTKDSVIWSRGGILRKTFRFNLEDEPIIQALFAYFPTSEDEQKKHGGTDKGADGGVALDKALVVFLKTQAHIYFLAGTDHIVHMPFEAESACPAPVGVIIQRKLKSENPATHSLKFPRVPPNSVVSSQLTAFNSSQASTFSIENLGNPKPLRLGLGSTFGNAWEAQTKDAESRWPRLVSLTDPLMDLGLVVTDSEAAKGTRKMASKNPSFLNASEEILHIEKIVLAGAEPLTLAVTVHREANTYTVWRLTYLKHKDPFIRQKKKSRRRSSLRRSSMQPGIVSGNTTPVNQNYRESFGAPLPGKRQRKVDKVEKPLDLVFSLERQDKEAAGVTRRSSRRVSSMLARADLSASHERSAFADQQSGTGHTSSRRHDSLGGHAARMSSSHNHPIHPSLGSLLEAPFDLGLDEGFHNMGLDDHEVDGLQQEIMLTKVHTVHLENQKFRYSTPGSTPKVQPKVFILTAPPFANNERSRSQLLVGIQDPLDKRLQLIILHLRLQQKSDKASKSSRDASGTATVSVTPGELRVAQNVVDSCKLVDGDQSVVLVLSESMDGRHELSIQAPWRELTKISLSMLFVENTRSLLYTGRSVDRDVKQRKSEVFDMSRGSIVGVRHPRARGVVDVVDTEGRLHQLRIQLQPLCPQVGKVLAVCKSALPDCVGERIHAGWFHVMQWAQAREDIIASLEWSAVTILFLTIFLNLGRTDAMTFQTTRLPVRKRRPASGSFGSIRESDDWKALEVGETANSLGCPPWMLNRGWEWALEEDVDDHLSPYGDQRSAPGFISRHIALAKEFMSSPVGDAAIGSSGYLPTALSKSLEARRKNAMDIFLALHLLLEEEKLDIMMPEYKSPGRTDLRVVLCQLGRWLGWHDFWSIYELGIQEDIDHRHDAELHIKPPIAQPTARPDVFEWIQSRLTRDGRQAYPTPGDMFYVSSQLPESEARSDSRWDGIIPRTLIFKRFFKALKRDASAVEMVEAMHECGMTPHFLETLPEAVLVPLQDAISLCQPHPPSSWPDDLLELVKRSDISLVLAPGKRSRPAMSNILAPTHAASWDYKLLCQSVEESNSLGYDEGEGTERQAVIRALFKEDRRLNEVQDLLSTHKARVVRFQAEPDCPESVYLEKQKEFVSRIATGTLAIPAGRALLYYSLRYPLITQKLHIGGFNLNCVVKPANVTVGVDKSIFTEEKVCWGFFHQGVAAGLAISSQAKGIDSSWILYNKPGQELSNRHAGFLLALGLNGHLKGVAKWVAFKYLTPKHTMTSVGLLLGLAASYMGTMDSLITRLLSVHATRMLPRGAAELNLSHLTQTAGIMGIGLLYCNSQHRRMSEIMLSEIEHIDQEDEEEPLRSECYRLAAGFALGFINLGKGNDLKGLHDLSLTEKLIMHATATKNVEIVHILDRAAAGAVMAIALIFMKSEDSIVARKIDVPQSAVQFDYVRPDILLLRTVAKNIIMWSKIQPTFAWVHSSLPKLYRSRHRLQSTTKLRSTDLPFFSILAGICLSIALRFSGSASLKVRDLLLHYLDQFIRITRIPPSLAEPDATPPYDEELARTNARMCQDILAISASIVMSGTGDIPVLRRLRSLHGRDDPDTPYGSHLAAHLAIGALFLGCGTATFGTSNQAIASLLVAFYPIFPNDVMDSRSHLQAFRHFWVLATEQRCLVTKDVLTGQPVSVPVLIKMKGSYSAEPTLYRTTPCLLPPLDQVSRLSTDCGPHFWDIQLDFDKPGARDAFAKNQSIFLRRRPPGEGVFTSTLRALGKSGKDSSSSSSNSPLGWVFHLDGLRDVSYAERAAILENGGDEEHETGRAVDARMEMERGIADGGDRERLEGARLLFEWGRTRDVLLRREGVDVYDSMATEREQRVGEDEGRGVSEQGAWWMRDSAIETLKGKVLLAGRDAD</sequence>
<proteinExistence type="inferred from homology"/>
<dbReference type="GO" id="GO:0007091">
    <property type="term" value="P:metaphase/anaphase transition of mitotic cell cycle"/>
    <property type="evidence" value="ECO:0007669"/>
    <property type="project" value="TreeGrafter"/>
</dbReference>
<dbReference type="OrthoDB" id="26401at2759"/>
<feature type="compositionally biased region" description="Polar residues" evidence="5">
    <location>
        <begin position="410"/>
        <end position="419"/>
    </location>
</feature>